<dbReference type="InterPro" id="IPR036277">
    <property type="entry name" value="SMC_hinge_sf"/>
</dbReference>
<comment type="subcellular location">
    <subcellularLocation>
        <location evidence="1 7">Cytoplasm</location>
    </subcellularLocation>
</comment>
<dbReference type="STRING" id="1600.LBAT_0667"/>
<keyword evidence="10" id="KW-1185">Reference proteome</keyword>
<feature type="domain" description="SMC hinge" evidence="8">
    <location>
        <begin position="515"/>
        <end position="636"/>
    </location>
</feature>
<dbReference type="KEGG" id="lae:LBAT_0667"/>
<dbReference type="GO" id="GO:0007062">
    <property type="term" value="P:sister chromatid cohesion"/>
    <property type="evidence" value="ECO:0007669"/>
    <property type="project" value="InterPro"/>
</dbReference>
<dbReference type="GO" id="GO:0003677">
    <property type="term" value="F:DNA binding"/>
    <property type="evidence" value="ECO:0007669"/>
    <property type="project" value="UniProtKB-UniRule"/>
</dbReference>
<evidence type="ECO:0000256" key="5">
    <source>
        <dbReference type="ARBA" id="ARBA00023054"/>
    </source>
</evidence>
<dbReference type="Gene3D" id="1.10.287.1490">
    <property type="match status" value="1"/>
</dbReference>
<evidence type="ECO:0000256" key="6">
    <source>
        <dbReference type="ARBA" id="ARBA00023125"/>
    </source>
</evidence>
<dbReference type="Pfam" id="PF06470">
    <property type="entry name" value="SMC_hinge"/>
    <property type="match status" value="1"/>
</dbReference>
<dbReference type="OrthoDB" id="9808768at2"/>
<feature type="coiled-coil region" evidence="7">
    <location>
        <begin position="174"/>
        <end position="201"/>
    </location>
</feature>
<dbReference type="InterPro" id="IPR011890">
    <property type="entry name" value="SMC_prok"/>
</dbReference>
<feature type="binding site" evidence="7">
    <location>
        <begin position="32"/>
        <end position="39"/>
    </location>
    <ligand>
        <name>ATP</name>
        <dbReference type="ChEBI" id="CHEBI:30616"/>
    </ligand>
</feature>
<dbReference type="PIRSF" id="PIRSF005719">
    <property type="entry name" value="SMC"/>
    <property type="match status" value="1"/>
</dbReference>
<keyword evidence="4 7" id="KW-0067">ATP-binding</keyword>
<dbReference type="GO" id="GO:0005737">
    <property type="term" value="C:cytoplasm"/>
    <property type="evidence" value="ECO:0007669"/>
    <property type="project" value="UniProtKB-SubCell"/>
</dbReference>
<evidence type="ECO:0000256" key="4">
    <source>
        <dbReference type="ARBA" id="ARBA00022840"/>
    </source>
</evidence>
<dbReference type="GO" id="GO:0030261">
    <property type="term" value="P:chromosome condensation"/>
    <property type="evidence" value="ECO:0007669"/>
    <property type="project" value="InterPro"/>
</dbReference>
<dbReference type="InterPro" id="IPR010935">
    <property type="entry name" value="SMC_hinge"/>
</dbReference>
<dbReference type="PANTHER" id="PTHR43977">
    <property type="entry name" value="STRUCTURAL MAINTENANCE OF CHROMOSOMES PROTEIN 3"/>
    <property type="match status" value="1"/>
</dbReference>
<feature type="coiled-coil region" evidence="7">
    <location>
        <begin position="276"/>
        <end position="384"/>
    </location>
</feature>
<organism evidence="9 10">
    <name type="scientific">Lactobacillus acetotolerans</name>
    <dbReference type="NCBI Taxonomy" id="1600"/>
    <lineage>
        <taxon>Bacteria</taxon>
        <taxon>Bacillati</taxon>
        <taxon>Bacillota</taxon>
        <taxon>Bacilli</taxon>
        <taxon>Lactobacillales</taxon>
        <taxon>Lactobacillaceae</taxon>
        <taxon>Lactobacillus</taxon>
    </lineage>
</organism>
<evidence type="ECO:0000313" key="9">
    <source>
        <dbReference type="EMBL" id="BAQ57056.1"/>
    </source>
</evidence>
<dbReference type="InterPro" id="IPR024704">
    <property type="entry name" value="SMC"/>
</dbReference>
<comment type="function">
    <text evidence="7">Required for chromosome condensation and partitioning.</text>
</comment>
<reference evidence="9 10" key="1">
    <citation type="submission" date="2015-03" db="EMBL/GenBank/DDBJ databases">
        <title>Complete genome sequence of Lactobacillus acetotolerans NBRC 13120.</title>
        <authorList>
            <person name="Toh H."/>
            <person name="Morita H."/>
            <person name="Fujita N."/>
        </authorList>
    </citation>
    <scope>NUCLEOTIDE SEQUENCE [LARGE SCALE GENOMIC DNA]</scope>
    <source>
        <strain evidence="9 10">NBRC 13120</strain>
    </source>
</reference>
<dbReference type="SUPFAM" id="SSF52540">
    <property type="entry name" value="P-loop containing nucleoside triphosphate hydrolases"/>
    <property type="match status" value="1"/>
</dbReference>
<feature type="coiled-coil region" evidence="7">
    <location>
        <begin position="674"/>
        <end position="900"/>
    </location>
</feature>
<comment type="domain">
    <text evidence="7">Contains large globular domains required for ATP hydrolysis at each terminus and a third globular domain forming a flexible hinge near the middle of the molecule. These domains are separated by coiled-coil structures.</text>
</comment>
<dbReference type="EMBL" id="AP014808">
    <property type="protein sequence ID" value="BAQ57056.1"/>
    <property type="molecule type" value="Genomic_DNA"/>
</dbReference>
<sequence length="1189" mass="134492">MPLRELVIDGFKSFAEKTTIHFNTGITGIVGPNGSGKSNITEAIRWVMGESSAKSLRGSNMKDVIFAGSEFRKPANRAEVTMIFDNKKHELSCDSDQVAISRQILRSGDSEYLINKQTVRLRDVRALFLDSGISQNSLAIISQGRVDQILNSRPEDRRSLFEEAAGVLHFKKQKEAAEGQLDKTNDNLVRINDLVKELEKRIEPLHEQSSLAKEYKFQKSGLDQKLKTLLAFEIEDLNHKKEAVQAKADKNQVLLSKLDSEVKESKSAVVAKRAEYKQLGEQRDTIQNDLLALTKKLSELNTNLQVAEQSKQFDEATKTEYQDELAELKKQIKTVQDELTAFNQKEQDLQQKQDELKKQKNKLVTQLNEDPDQLNKKLEDLRNDYIQLLQDQTSNNNQIVYLKSELKRTQDDSSYQNNDVAQQLQKTSANLEQLSVQGKTLTAKRKKERAELSELKDKHEEAQADLNHLRQTVAQGRNHLQQISARYNALENIRKRHEGYYYGVRNVLNNLDEYPGVIGAVGELITFPIELEAAMTTALGGGVQDLVTESRGRARDAINRLKRNHAGRATFLPLDGLRQYRIPRSTVITLKSFKGFKGIASDVVSSEARQDISAAITYLLGSTIIVDTIDNALQISRRIGRYRIVTMDGDVISPGGSMTGGVRNQRNNSPLQTAAEITQLKEQIKQLKSQLSEDQANLNTLVDKDDNLSVKLSKSNKNIQEINQNLGEAVLSYQNQEKEVKRLSDANKLFESHKQEREQQILKLKKQISEAENKKNELAKKGTEQKSNIKEIQERIQNFTSLNKKVQAKLSDLDPKIAVYSNKLENLLNQKQEREKKLQDNKDQINNLNAKLSTINHSGKLSSQKKSDLRKEKKQLADKRDSLQRKLNELSSKLGQFDAKINQLDQVASRNYDLRKDAAVEQEDFSVQITKYSSAINQRLDTLSSDYSLTYEAALSQAEGKNDEDNRKKLKKSVKLHRMSIADIGSVNLKSIGEYDDVKKRYDFLNDQQNDLLKARDNLKKSMVELDNEVKTRFSKTFAAVAKIFTELFPVVFGGGNAKLVLTDPDDMLNTGIEIIAQPPGKKLQRLSLLSGGERALTAITLLFAMLKVKPVPFCVLDEVEAALDDANVTRFAQFLKKYDMHTQFIVITHRRGTMEQADQLYGVVMQESGVSQVLSVSLKEIKNKNEVK</sequence>
<keyword evidence="6 7" id="KW-0238">DNA-binding</keyword>
<dbReference type="GO" id="GO:0006260">
    <property type="term" value="P:DNA replication"/>
    <property type="evidence" value="ECO:0007669"/>
    <property type="project" value="UniProtKB-UniRule"/>
</dbReference>
<dbReference type="NCBIfam" id="TIGR02168">
    <property type="entry name" value="SMC_prok_B"/>
    <property type="match status" value="1"/>
</dbReference>
<evidence type="ECO:0000313" key="10">
    <source>
        <dbReference type="Proteomes" id="UP000035709"/>
    </source>
</evidence>
<dbReference type="Gene3D" id="3.40.50.300">
    <property type="entry name" value="P-loop containing nucleotide triphosphate hydrolases"/>
    <property type="match status" value="2"/>
</dbReference>
<keyword evidence="2 7" id="KW-0963">Cytoplasm</keyword>
<dbReference type="Gene3D" id="3.30.70.1620">
    <property type="match status" value="1"/>
</dbReference>
<dbReference type="Pfam" id="PF02463">
    <property type="entry name" value="SMC_N"/>
    <property type="match status" value="2"/>
</dbReference>
<gene>
    <name evidence="7" type="primary">smc</name>
    <name evidence="9" type="ORF">LBAT_0667</name>
</gene>
<dbReference type="GO" id="GO:0016887">
    <property type="term" value="F:ATP hydrolysis activity"/>
    <property type="evidence" value="ECO:0007669"/>
    <property type="project" value="InterPro"/>
</dbReference>
<dbReference type="InterPro" id="IPR027417">
    <property type="entry name" value="P-loop_NTPase"/>
</dbReference>
<dbReference type="Proteomes" id="UP000035709">
    <property type="component" value="Chromosome"/>
</dbReference>
<evidence type="ECO:0000259" key="8">
    <source>
        <dbReference type="SMART" id="SM00968"/>
    </source>
</evidence>
<dbReference type="GO" id="GO:0007059">
    <property type="term" value="P:chromosome segregation"/>
    <property type="evidence" value="ECO:0007669"/>
    <property type="project" value="UniProtKB-UniRule"/>
</dbReference>
<comment type="subunit">
    <text evidence="7">Homodimer.</text>
</comment>
<name>A0A0D6A2U2_9LACO</name>
<evidence type="ECO:0000256" key="7">
    <source>
        <dbReference type="HAMAP-Rule" id="MF_01894"/>
    </source>
</evidence>
<dbReference type="SUPFAM" id="SSF75553">
    <property type="entry name" value="Smc hinge domain"/>
    <property type="match status" value="1"/>
</dbReference>
<dbReference type="AlphaFoldDB" id="A0A0D6A2U2"/>
<dbReference type="RefSeq" id="WP_060459353.1">
    <property type="nucleotide sequence ID" value="NZ_AP014808.1"/>
</dbReference>
<evidence type="ECO:0000256" key="1">
    <source>
        <dbReference type="ARBA" id="ARBA00004496"/>
    </source>
</evidence>
<accession>A0A0D6A2U2</accession>
<dbReference type="Gene3D" id="1.20.1060.20">
    <property type="match status" value="1"/>
</dbReference>
<dbReference type="SMART" id="SM00968">
    <property type="entry name" value="SMC_hinge"/>
    <property type="match status" value="1"/>
</dbReference>
<keyword evidence="3 7" id="KW-0547">Nucleotide-binding</keyword>
<dbReference type="CDD" id="cd03278">
    <property type="entry name" value="ABC_SMC_barmotin"/>
    <property type="match status" value="2"/>
</dbReference>
<keyword evidence="5 7" id="KW-0175">Coiled coil</keyword>
<dbReference type="InterPro" id="IPR003395">
    <property type="entry name" value="RecF/RecN/SMC_N"/>
</dbReference>
<comment type="similarity">
    <text evidence="7">Belongs to the SMC family.</text>
</comment>
<dbReference type="GO" id="GO:0005694">
    <property type="term" value="C:chromosome"/>
    <property type="evidence" value="ECO:0007669"/>
    <property type="project" value="InterPro"/>
</dbReference>
<dbReference type="PATRIC" id="fig|1600.4.peg.682"/>
<feature type="coiled-coil region" evidence="7">
    <location>
        <begin position="417"/>
        <end position="472"/>
    </location>
</feature>
<dbReference type="GO" id="GO:0005524">
    <property type="term" value="F:ATP binding"/>
    <property type="evidence" value="ECO:0007669"/>
    <property type="project" value="UniProtKB-UniRule"/>
</dbReference>
<evidence type="ECO:0000256" key="2">
    <source>
        <dbReference type="ARBA" id="ARBA00022490"/>
    </source>
</evidence>
<proteinExistence type="inferred from homology"/>
<dbReference type="HAMAP" id="MF_01894">
    <property type="entry name" value="Smc_prok"/>
    <property type="match status" value="1"/>
</dbReference>
<dbReference type="FunFam" id="3.40.50.300:FF:000901">
    <property type="entry name" value="Chromosome partition protein Smc"/>
    <property type="match status" value="1"/>
</dbReference>
<protein>
    <recommendedName>
        <fullName evidence="7">Chromosome partition protein Smc</fullName>
    </recommendedName>
</protein>
<dbReference type="SUPFAM" id="SSF57997">
    <property type="entry name" value="Tropomyosin"/>
    <property type="match status" value="1"/>
</dbReference>
<evidence type="ECO:0000256" key="3">
    <source>
        <dbReference type="ARBA" id="ARBA00022741"/>
    </source>
</evidence>